<keyword evidence="2" id="KW-1185">Reference proteome</keyword>
<gene>
    <name evidence="1" type="ORF">F5148DRAFT_1304213</name>
</gene>
<evidence type="ECO:0000313" key="2">
    <source>
        <dbReference type="Proteomes" id="UP001207468"/>
    </source>
</evidence>
<dbReference type="EMBL" id="JAGFNK010000104">
    <property type="protein sequence ID" value="KAI9508004.1"/>
    <property type="molecule type" value="Genomic_DNA"/>
</dbReference>
<name>A0ACC0UAA6_9AGAM</name>
<protein>
    <submittedName>
        <fullName evidence="1">Uncharacterized protein</fullName>
    </submittedName>
</protein>
<organism evidence="1 2">
    <name type="scientific">Russula earlei</name>
    <dbReference type="NCBI Taxonomy" id="71964"/>
    <lineage>
        <taxon>Eukaryota</taxon>
        <taxon>Fungi</taxon>
        <taxon>Dikarya</taxon>
        <taxon>Basidiomycota</taxon>
        <taxon>Agaricomycotina</taxon>
        <taxon>Agaricomycetes</taxon>
        <taxon>Russulales</taxon>
        <taxon>Russulaceae</taxon>
        <taxon>Russula</taxon>
    </lineage>
</organism>
<sequence>MSVPSLQHLSRDLLRSIARHLDLADIYALQLMRDYRFRIIDIRLIYRELAAGLLRRCRPLPLFGFRRLAALSVECELVQVVNRATQLERGWLTRTPRPAVNAFVSEGEKPETLDGTIQPIDSGIKSKSWYKVVGTPPDEEVDWLSPLTADCLLFATKSGKVFCWDVHRDVGIAEWNHGERWELWKCRVEFERRIAYFTMAKVLRGSIGLYVLLDWNKEEYVFVDTAIQCTNTANWSCILCDGSIVIHRGDLRVSAFFPTICAFATRHGLQYITLICTTDDHEAEACAIDISRVQDPTPPTDVNNPPNPWSDQLWYPESAHFIRQWWPTLPSIPRLSCTVVLLAQHHPHTHVTKYVLAKHCFSVPLSASNAETDASDATMRMWYRALLAVDFGHAVWLEHVRAADDDEEEEPCERGQKRLRFASFPDVRLLEGEGHAARSGIGGGGGPDGTFEVEGTVRTLAIPEELDGPSRGGDDRHGPEPGRGDIVVHATYQPVARGPATGMTTIFAYEFHDLYALPWGACKSS</sequence>
<comment type="caution">
    <text evidence="1">The sequence shown here is derived from an EMBL/GenBank/DDBJ whole genome shotgun (WGS) entry which is preliminary data.</text>
</comment>
<accession>A0ACC0UAA6</accession>
<dbReference type="Proteomes" id="UP001207468">
    <property type="component" value="Unassembled WGS sequence"/>
</dbReference>
<proteinExistence type="predicted"/>
<evidence type="ECO:0000313" key="1">
    <source>
        <dbReference type="EMBL" id="KAI9508004.1"/>
    </source>
</evidence>
<reference evidence="1" key="1">
    <citation type="submission" date="2021-03" db="EMBL/GenBank/DDBJ databases">
        <title>Evolutionary priming and transition to the ectomycorrhizal habit in an iconic lineage of mushroom-forming fungi: is preadaptation a requirement?</title>
        <authorList>
            <consortium name="DOE Joint Genome Institute"/>
            <person name="Looney B.P."/>
            <person name="Miyauchi S."/>
            <person name="Morin E."/>
            <person name="Drula E."/>
            <person name="Courty P.E."/>
            <person name="Chicoki N."/>
            <person name="Fauchery L."/>
            <person name="Kohler A."/>
            <person name="Kuo A."/>
            <person name="LaButti K."/>
            <person name="Pangilinan J."/>
            <person name="Lipzen A."/>
            <person name="Riley R."/>
            <person name="Andreopoulos W."/>
            <person name="He G."/>
            <person name="Johnson J."/>
            <person name="Barry K.W."/>
            <person name="Grigoriev I.V."/>
            <person name="Nagy L."/>
            <person name="Hibbett D."/>
            <person name="Henrissat B."/>
            <person name="Matheny P.B."/>
            <person name="Labbe J."/>
            <person name="Martin A.F."/>
        </authorList>
    </citation>
    <scope>NUCLEOTIDE SEQUENCE</scope>
    <source>
        <strain evidence="1">BPL698</strain>
    </source>
</reference>